<dbReference type="EMBL" id="KN825869">
    <property type="protein sequence ID" value="KIK81089.1"/>
    <property type="molecule type" value="Genomic_DNA"/>
</dbReference>
<dbReference type="HOGENOM" id="CLU_006344_14_1_1"/>
<dbReference type="Pfam" id="PF18759">
    <property type="entry name" value="Plavaka"/>
    <property type="match status" value="1"/>
</dbReference>
<evidence type="ECO:0000313" key="3">
    <source>
        <dbReference type="Proteomes" id="UP000054538"/>
    </source>
</evidence>
<organism evidence="2 3">
    <name type="scientific">Paxillus rubicundulus Ve08.2h10</name>
    <dbReference type="NCBI Taxonomy" id="930991"/>
    <lineage>
        <taxon>Eukaryota</taxon>
        <taxon>Fungi</taxon>
        <taxon>Dikarya</taxon>
        <taxon>Basidiomycota</taxon>
        <taxon>Agaricomycotina</taxon>
        <taxon>Agaricomycetes</taxon>
        <taxon>Agaricomycetidae</taxon>
        <taxon>Boletales</taxon>
        <taxon>Paxilineae</taxon>
        <taxon>Paxillaceae</taxon>
        <taxon>Paxillus</taxon>
    </lineage>
</organism>
<gene>
    <name evidence="2" type="ORF">PAXRUDRAFT_156927</name>
</gene>
<reference evidence="3" key="2">
    <citation type="submission" date="2015-01" db="EMBL/GenBank/DDBJ databases">
        <title>Evolutionary Origins and Diversification of the Mycorrhizal Mutualists.</title>
        <authorList>
            <consortium name="DOE Joint Genome Institute"/>
            <consortium name="Mycorrhizal Genomics Consortium"/>
            <person name="Kohler A."/>
            <person name="Kuo A."/>
            <person name="Nagy L.G."/>
            <person name="Floudas D."/>
            <person name="Copeland A."/>
            <person name="Barry K.W."/>
            <person name="Cichocki N."/>
            <person name="Veneault-Fourrey C."/>
            <person name="LaButti K."/>
            <person name="Lindquist E.A."/>
            <person name="Lipzen A."/>
            <person name="Lundell T."/>
            <person name="Morin E."/>
            <person name="Murat C."/>
            <person name="Riley R."/>
            <person name="Ohm R."/>
            <person name="Sun H."/>
            <person name="Tunlid A."/>
            <person name="Henrissat B."/>
            <person name="Grigoriev I.V."/>
            <person name="Hibbett D.S."/>
            <person name="Martin F."/>
        </authorList>
    </citation>
    <scope>NUCLEOTIDE SEQUENCE [LARGE SCALE GENOMIC DNA]</scope>
    <source>
        <strain evidence="3">Ve08.2h10</strain>
    </source>
</reference>
<dbReference type="OrthoDB" id="3199698at2759"/>
<feature type="chain" id="PRO_5002209103" evidence="1">
    <location>
        <begin position="17"/>
        <end position="391"/>
    </location>
</feature>
<protein>
    <submittedName>
        <fullName evidence="2">Uncharacterized protein</fullName>
    </submittedName>
</protein>
<sequence>MHWHVNVLRLLTQVAATKEYASDTEFCKFRWQLFHTSLTAVLKTLKPGISKLQIIHWADGHFCCTVYSLGPYIVDYEEQLLLACIVHGWCAHCTTVHGQLDTNATAICHCQKLTETLVENMTLGVMWDEYGTVRDLVPFMNDFPQADIHKLIAPNILHQLIKGGYKDHLVYWVETYVCKQFIYTCNLLMLALPARIAAVESFSGLWHFLQGCGFKQWTGDDSKSMMKVYIAAIEGHVPTEIGCTFCAYLECCYLVQQNIISESAISKIEDAIRWFHHYKEVFKIHKIVMTFLLPCQHAAKHYPSLVRLSGALNCLCLSITKTKHICAVKKPYWHTNKFKALDQMLVINQWLDKISAAHANFSNCRMLKGSVLSGALSLIGMVFHSFNMSPH</sequence>
<evidence type="ECO:0000256" key="1">
    <source>
        <dbReference type="SAM" id="SignalP"/>
    </source>
</evidence>
<dbReference type="STRING" id="930991.A0A0D0DHV1"/>
<keyword evidence="3" id="KW-1185">Reference proteome</keyword>
<dbReference type="AlphaFoldDB" id="A0A0D0DHV1"/>
<proteinExistence type="predicted"/>
<keyword evidence="1" id="KW-0732">Signal</keyword>
<evidence type="ECO:0000313" key="2">
    <source>
        <dbReference type="EMBL" id="KIK81089.1"/>
    </source>
</evidence>
<dbReference type="Proteomes" id="UP000054538">
    <property type="component" value="Unassembled WGS sequence"/>
</dbReference>
<feature type="signal peptide" evidence="1">
    <location>
        <begin position="1"/>
        <end position="16"/>
    </location>
</feature>
<dbReference type="InParanoid" id="A0A0D0DHV1"/>
<reference evidence="2 3" key="1">
    <citation type="submission" date="2014-04" db="EMBL/GenBank/DDBJ databases">
        <authorList>
            <consortium name="DOE Joint Genome Institute"/>
            <person name="Kuo A."/>
            <person name="Kohler A."/>
            <person name="Jargeat P."/>
            <person name="Nagy L.G."/>
            <person name="Floudas D."/>
            <person name="Copeland A."/>
            <person name="Barry K.W."/>
            <person name="Cichocki N."/>
            <person name="Veneault-Fourrey C."/>
            <person name="LaButti K."/>
            <person name="Lindquist E.A."/>
            <person name="Lipzen A."/>
            <person name="Lundell T."/>
            <person name="Morin E."/>
            <person name="Murat C."/>
            <person name="Sun H."/>
            <person name="Tunlid A."/>
            <person name="Henrissat B."/>
            <person name="Grigoriev I.V."/>
            <person name="Hibbett D.S."/>
            <person name="Martin F."/>
            <person name="Nordberg H.P."/>
            <person name="Cantor M.N."/>
            <person name="Hua S.X."/>
        </authorList>
    </citation>
    <scope>NUCLEOTIDE SEQUENCE [LARGE SCALE GENOMIC DNA]</scope>
    <source>
        <strain evidence="2 3">Ve08.2h10</strain>
    </source>
</reference>
<dbReference type="InterPro" id="IPR041078">
    <property type="entry name" value="Plavaka"/>
</dbReference>
<accession>A0A0D0DHV1</accession>
<name>A0A0D0DHV1_9AGAM</name>